<protein>
    <submittedName>
        <fullName evidence="3">Uncharacterized protein DUF4168</fullName>
    </submittedName>
</protein>
<feature type="chain" id="PRO_5019307756" evidence="1">
    <location>
        <begin position="25"/>
        <end position="124"/>
    </location>
</feature>
<evidence type="ECO:0000313" key="4">
    <source>
        <dbReference type="Proteomes" id="UP000277424"/>
    </source>
</evidence>
<feature type="signal peptide" evidence="1">
    <location>
        <begin position="1"/>
        <end position="24"/>
    </location>
</feature>
<comment type="caution">
    <text evidence="3">The sequence shown here is derived from an EMBL/GenBank/DDBJ whole genome shotgun (WGS) entry which is preliminary data.</text>
</comment>
<dbReference type="RefSeq" id="WP_183077989.1">
    <property type="nucleotide sequence ID" value="NZ_RBIG01000003.1"/>
</dbReference>
<dbReference type="EMBL" id="RBIG01000003">
    <property type="protein sequence ID" value="RKQ68387.1"/>
    <property type="molecule type" value="Genomic_DNA"/>
</dbReference>
<dbReference type="AlphaFoldDB" id="A0A420WBK8"/>
<evidence type="ECO:0000259" key="2">
    <source>
        <dbReference type="Pfam" id="PF13767"/>
    </source>
</evidence>
<feature type="domain" description="DUF4168" evidence="2">
    <location>
        <begin position="41"/>
        <end position="116"/>
    </location>
</feature>
<dbReference type="InterPro" id="IPR025433">
    <property type="entry name" value="DUF4168"/>
</dbReference>
<organism evidence="3 4">
    <name type="scientific">Oceanibaculum indicum</name>
    <dbReference type="NCBI Taxonomy" id="526216"/>
    <lineage>
        <taxon>Bacteria</taxon>
        <taxon>Pseudomonadati</taxon>
        <taxon>Pseudomonadota</taxon>
        <taxon>Alphaproteobacteria</taxon>
        <taxon>Rhodospirillales</taxon>
        <taxon>Oceanibaculaceae</taxon>
        <taxon>Oceanibaculum</taxon>
    </lineage>
</organism>
<accession>A0A420WBK8</accession>
<sequence>MTRHFMTALVPALLLAVAPMAAMAQTQAPAQQQQQAPKIDETQLDSYAEAAVKIYDIRVRWEPEIRGADSQEKAMEAQREARTEMIEAVQNQGLSVEEYNSITAAAQRDPGLNQKIAQLIEKKR</sequence>
<reference evidence="3 4" key="1">
    <citation type="submission" date="2018-10" db="EMBL/GenBank/DDBJ databases">
        <title>Comparative analysis of microorganisms from saline springs in Andes Mountain Range, Colombia.</title>
        <authorList>
            <person name="Rubin E."/>
        </authorList>
    </citation>
    <scope>NUCLEOTIDE SEQUENCE [LARGE SCALE GENOMIC DNA]</scope>
    <source>
        <strain evidence="3 4">USBA 36</strain>
    </source>
</reference>
<gene>
    <name evidence="3" type="ORF">BCL74_2866</name>
</gene>
<proteinExistence type="predicted"/>
<name>A0A420WBK8_9PROT</name>
<keyword evidence="1" id="KW-0732">Signal</keyword>
<dbReference type="Pfam" id="PF13767">
    <property type="entry name" value="DUF4168"/>
    <property type="match status" value="1"/>
</dbReference>
<evidence type="ECO:0000313" key="3">
    <source>
        <dbReference type="EMBL" id="RKQ68387.1"/>
    </source>
</evidence>
<evidence type="ECO:0000256" key="1">
    <source>
        <dbReference type="SAM" id="SignalP"/>
    </source>
</evidence>
<dbReference type="Proteomes" id="UP000277424">
    <property type="component" value="Unassembled WGS sequence"/>
</dbReference>